<proteinExistence type="predicted"/>
<accession>W1V6D0</accession>
<feature type="non-terminal residue" evidence="1">
    <location>
        <position position="1"/>
    </location>
</feature>
<name>W1V6D0_9ACTO</name>
<reference evidence="1 2" key="1">
    <citation type="submission" date="2013-12" db="EMBL/GenBank/DDBJ databases">
        <title>A Varibaculum cambriense genome reconstructed from a premature infant gut community with otherwise low bacterial novelty that shifts toward anaerobic metabolism during the third week of life.</title>
        <authorList>
            <person name="Brown C.T."/>
            <person name="Sharon I."/>
            <person name="Thomas B.C."/>
            <person name="Castelle C.J."/>
            <person name="Morowitz M.J."/>
            <person name="Banfield J.F."/>
        </authorList>
    </citation>
    <scope>NUCLEOTIDE SEQUENCE [LARGE SCALE GENOMIC DNA]</scope>
    <source>
        <strain evidence="2">DORA_12</strain>
    </source>
</reference>
<evidence type="ECO:0000313" key="2">
    <source>
        <dbReference type="Proteomes" id="UP000018852"/>
    </source>
</evidence>
<dbReference type="AlphaFoldDB" id="W1V6D0"/>
<sequence length="171" mass="18064">GAAAVVPNGVAQASVAVADLITYLEASVCYILCLAEIHDLDLEDLERRRLLVTSVLLGNSASSKILDKVIGRTAPYWGKKLVDAIPMEAVRQANKILGPWFVTKWGTKTGVLVLGKQAPLMIGAAIGGGGNLLFGSFVIKAGEKILGPAPVTWPHLDETEVTVETSDDSDL</sequence>
<dbReference type="PATRIC" id="fig|1403939.3.peg.1942"/>
<evidence type="ECO:0000313" key="1">
    <source>
        <dbReference type="EMBL" id="ETJ01211.1"/>
    </source>
</evidence>
<protein>
    <submittedName>
        <fullName evidence="1">Uncharacterized protein</fullName>
    </submittedName>
</protein>
<organism evidence="1 2">
    <name type="scientific">Actinomyces urogenitalis DORA_12</name>
    <dbReference type="NCBI Taxonomy" id="1403939"/>
    <lineage>
        <taxon>Bacteria</taxon>
        <taxon>Bacillati</taxon>
        <taxon>Actinomycetota</taxon>
        <taxon>Actinomycetes</taxon>
        <taxon>Actinomycetales</taxon>
        <taxon>Actinomycetaceae</taxon>
        <taxon>Actinomyces</taxon>
    </lineage>
</organism>
<dbReference type="Proteomes" id="UP000018852">
    <property type="component" value="Unassembled WGS sequence"/>
</dbReference>
<comment type="caution">
    <text evidence="1">The sequence shown here is derived from an EMBL/GenBank/DDBJ whole genome shotgun (WGS) entry which is preliminary data.</text>
</comment>
<gene>
    <name evidence="1" type="ORF">Q605_AUC01114G0001</name>
</gene>
<dbReference type="EMBL" id="AZLV01001114">
    <property type="protein sequence ID" value="ETJ01211.1"/>
    <property type="molecule type" value="Genomic_DNA"/>
</dbReference>